<dbReference type="SUPFAM" id="SSF52467">
    <property type="entry name" value="DHS-like NAD/FAD-binding domain"/>
    <property type="match status" value="1"/>
</dbReference>
<evidence type="ECO:0000313" key="1">
    <source>
        <dbReference type="EMBL" id="GIH25041.1"/>
    </source>
</evidence>
<proteinExistence type="predicted"/>
<dbReference type="EMBL" id="BOOA01000024">
    <property type="protein sequence ID" value="GIH25041.1"/>
    <property type="molecule type" value="Genomic_DNA"/>
</dbReference>
<organism evidence="1 2">
    <name type="scientific">Acrocarpospora phusangensis</name>
    <dbReference type="NCBI Taxonomy" id="1070424"/>
    <lineage>
        <taxon>Bacteria</taxon>
        <taxon>Bacillati</taxon>
        <taxon>Actinomycetota</taxon>
        <taxon>Actinomycetes</taxon>
        <taxon>Streptosporangiales</taxon>
        <taxon>Streptosporangiaceae</taxon>
        <taxon>Acrocarpospora</taxon>
    </lineage>
</organism>
<gene>
    <name evidence="1" type="ORF">Aph01nite_33510</name>
</gene>
<keyword evidence="2" id="KW-1185">Reference proteome</keyword>
<dbReference type="Pfam" id="PF13289">
    <property type="entry name" value="SIR2_2"/>
    <property type="match status" value="1"/>
</dbReference>
<evidence type="ECO:0008006" key="3">
    <source>
        <dbReference type="Google" id="ProtNLM"/>
    </source>
</evidence>
<evidence type="ECO:0000313" key="2">
    <source>
        <dbReference type="Proteomes" id="UP000640052"/>
    </source>
</evidence>
<dbReference type="AlphaFoldDB" id="A0A919QBM1"/>
<accession>A0A919QBM1</accession>
<reference evidence="1" key="1">
    <citation type="submission" date="2021-01" db="EMBL/GenBank/DDBJ databases">
        <title>Whole genome shotgun sequence of Acrocarpospora phusangensis NBRC 108782.</title>
        <authorList>
            <person name="Komaki H."/>
            <person name="Tamura T."/>
        </authorList>
    </citation>
    <scope>NUCLEOTIDE SEQUENCE</scope>
    <source>
        <strain evidence="1">NBRC 108782</strain>
    </source>
</reference>
<comment type="caution">
    <text evidence="1">The sequence shown here is derived from an EMBL/GenBank/DDBJ whole genome shotgun (WGS) entry which is preliminary data.</text>
</comment>
<sequence>MVVPPALPGDLVAALRERRAALFIGAGVSLSAGLPDWNALVSELAADLGIAPDMDRGYSPSLLPVIPQYYANEFGMKSLCIRVDRMLRPTVPFSRPHTLLARLPCDLFYTTNLDTLLETALLAAHRSFDLVLDDDTARRYMERRVGSPQVRKIHGSVGFASSYVLTRAQYARFEYDRPVLTQALRHDLSSFNFLFVGYSLSDPDFNSIYEHVLASMGEMTPRHYALLLSPSDYEVNDLKRRGVTAIDLSRWPGDSATGKLEAFLEDLLESSSDLIHVERLFKLPGSDNVPIILSSKINEEEGYVYHTSCDIHAATQVQNALTLMSLRSFIVADIAAMRELGEYLATNIILICSPFANAFTRYVLDQAMGLSSAIGHRFGVDEHGQRYIADLRGRRWTANDPMALPDPDDPVAIKRDYALAARYRNPWAPGKFIYVFCGIYTIGTQACGDLLANPSEYGRLPWASEEFAAILELEYSEFNPHKYDYKISAIHIG</sequence>
<dbReference type="Gene3D" id="3.40.50.1220">
    <property type="entry name" value="TPP-binding domain"/>
    <property type="match status" value="1"/>
</dbReference>
<name>A0A919QBM1_9ACTN</name>
<dbReference type="Proteomes" id="UP000640052">
    <property type="component" value="Unassembled WGS sequence"/>
</dbReference>
<dbReference type="RefSeq" id="WP_204041772.1">
    <property type="nucleotide sequence ID" value="NZ_BOOA01000024.1"/>
</dbReference>
<protein>
    <recommendedName>
        <fullName evidence="3">SIR2-like domain-containing protein</fullName>
    </recommendedName>
</protein>
<dbReference type="InterPro" id="IPR029035">
    <property type="entry name" value="DHS-like_NAD/FAD-binding_dom"/>
</dbReference>